<feature type="non-terminal residue" evidence="6">
    <location>
        <position position="1"/>
    </location>
</feature>
<keyword evidence="2" id="KW-0285">Flavoprotein</keyword>
<dbReference type="Pfam" id="PF00175">
    <property type="entry name" value="NAD_binding_1"/>
    <property type="match status" value="1"/>
</dbReference>
<dbReference type="PROSITE" id="PS51384">
    <property type="entry name" value="FAD_FR"/>
    <property type="match status" value="1"/>
</dbReference>
<accession>A0ABN8ILV7</accession>
<protein>
    <recommendedName>
        <fullName evidence="5">FAD-binding FR-type domain-containing protein</fullName>
    </recommendedName>
</protein>
<proteinExistence type="predicted"/>
<dbReference type="InterPro" id="IPR039261">
    <property type="entry name" value="FNR_nucleotide-bd"/>
</dbReference>
<evidence type="ECO:0000259" key="5">
    <source>
        <dbReference type="PROSITE" id="PS51384"/>
    </source>
</evidence>
<dbReference type="Gene3D" id="3.40.50.80">
    <property type="entry name" value="Nucleotide-binding domain of ferredoxin-NADP reductase (FNR) module"/>
    <property type="match status" value="1"/>
</dbReference>
<reference evidence="6" key="1">
    <citation type="submission" date="2022-03" db="EMBL/GenBank/DDBJ databases">
        <authorList>
            <person name="Martin H S."/>
        </authorList>
    </citation>
    <scope>NUCLEOTIDE SEQUENCE</scope>
</reference>
<keyword evidence="3" id="KW-0274">FAD</keyword>
<dbReference type="InterPro" id="IPR023173">
    <property type="entry name" value="NADPH_Cyt_P450_Rdtase_alpha"/>
</dbReference>
<keyword evidence="4" id="KW-0560">Oxidoreductase</keyword>
<keyword evidence="7" id="KW-1185">Reference proteome</keyword>
<dbReference type="InterPro" id="IPR017927">
    <property type="entry name" value="FAD-bd_FR_type"/>
</dbReference>
<evidence type="ECO:0000313" key="7">
    <source>
        <dbReference type="Proteomes" id="UP000837857"/>
    </source>
</evidence>
<dbReference type="PANTHER" id="PTHR19384:SF10">
    <property type="entry name" value="NADPH-DEPENDENT DIFLAVIN OXIDOREDUCTASE 1"/>
    <property type="match status" value="1"/>
</dbReference>
<dbReference type="Gene3D" id="1.20.990.10">
    <property type="entry name" value="NADPH-cytochrome p450 Reductase, Chain A, domain 3"/>
    <property type="match status" value="1"/>
</dbReference>
<dbReference type="InterPro" id="IPR003097">
    <property type="entry name" value="CysJ-like_FAD-binding"/>
</dbReference>
<feature type="domain" description="FAD-binding FR-type" evidence="5">
    <location>
        <begin position="1"/>
        <end position="162"/>
    </location>
</feature>
<dbReference type="SUPFAM" id="SSF63380">
    <property type="entry name" value="Riboflavin synthase domain-like"/>
    <property type="match status" value="1"/>
</dbReference>
<dbReference type="PRINTS" id="PR00371">
    <property type="entry name" value="FPNCR"/>
</dbReference>
<evidence type="ECO:0000313" key="6">
    <source>
        <dbReference type="EMBL" id="CAH2059075.1"/>
    </source>
</evidence>
<evidence type="ECO:0000256" key="2">
    <source>
        <dbReference type="ARBA" id="ARBA00022630"/>
    </source>
</evidence>
<dbReference type="Pfam" id="PF00667">
    <property type="entry name" value="FAD_binding_1"/>
    <property type="match status" value="1"/>
</dbReference>
<dbReference type="SUPFAM" id="SSF52343">
    <property type="entry name" value="Ferredoxin reductase-like, C-terminal NADP-linked domain"/>
    <property type="match status" value="1"/>
</dbReference>
<evidence type="ECO:0000256" key="1">
    <source>
        <dbReference type="ARBA" id="ARBA00001974"/>
    </source>
</evidence>
<evidence type="ECO:0000256" key="3">
    <source>
        <dbReference type="ARBA" id="ARBA00022827"/>
    </source>
</evidence>
<dbReference type="Gene3D" id="2.40.30.10">
    <property type="entry name" value="Translation factors"/>
    <property type="match status" value="1"/>
</dbReference>
<organism evidence="6 7">
    <name type="scientific">Iphiclides podalirius</name>
    <name type="common">scarce swallowtail</name>
    <dbReference type="NCBI Taxonomy" id="110791"/>
    <lineage>
        <taxon>Eukaryota</taxon>
        <taxon>Metazoa</taxon>
        <taxon>Ecdysozoa</taxon>
        <taxon>Arthropoda</taxon>
        <taxon>Hexapoda</taxon>
        <taxon>Insecta</taxon>
        <taxon>Pterygota</taxon>
        <taxon>Neoptera</taxon>
        <taxon>Endopterygota</taxon>
        <taxon>Lepidoptera</taxon>
        <taxon>Glossata</taxon>
        <taxon>Ditrysia</taxon>
        <taxon>Papilionoidea</taxon>
        <taxon>Papilionidae</taxon>
        <taxon>Papilioninae</taxon>
        <taxon>Iphiclides</taxon>
    </lineage>
</organism>
<comment type="cofactor">
    <cofactor evidence="1">
        <name>FAD</name>
        <dbReference type="ChEBI" id="CHEBI:57692"/>
    </cofactor>
</comment>
<gene>
    <name evidence="6" type="ORF">IPOD504_LOCUS10707</name>
</gene>
<sequence length="315" mass="35587">MPVPDFLCEPLTLYEIAEQYWDLKAYPTQYVFSLLASVSQDKLEKDKCTELSSAAGQEDWLNYSRRPRRTILEVLHDFHKSASRLTIEVAFELFSTIKPRSFSVASGPTRCGGSALQLLVAVVEYRTLLKEPRRGLASNWLASLAAGDTVYGWIKGGTFRFPDDKNIPLIMIGPGTGLAPFRSLLQERIAQNMASKETCHLFFGCRYKDKDFHCGEELEKMVEEGNLTLYCAFSRDQERKIYVQHKISEHARALWGLIIQDGGHVYISGSAKNMPDNVRGAFEDVFVEVGGSSPDGAKEELRQMERTGRLQVETW</sequence>
<dbReference type="EMBL" id="OW152838">
    <property type="protein sequence ID" value="CAH2059075.1"/>
    <property type="molecule type" value="Genomic_DNA"/>
</dbReference>
<dbReference type="InterPro" id="IPR001433">
    <property type="entry name" value="OxRdtase_FAD/NAD-bd"/>
</dbReference>
<dbReference type="InterPro" id="IPR001709">
    <property type="entry name" value="Flavoprot_Pyr_Nucl_cyt_Rdtase"/>
</dbReference>
<dbReference type="PANTHER" id="PTHR19384">
    <property type="entry name" value="NITRIC OXIDE SYNTHASE-RELATED"/>
    <property type="match status" value="1"/>
</dbReference>
<dbReference type="InterPro" id="IPR017938">
    <property type="entry name" value="Riboflavin_synthase-like_b-brl"/>
</dbReference>
<dbReference type="Proteomes" id="UP000837857">
    <property type="component" value="Chromosome 26"/>
</dbReference>
<name>A0ABN8ILV7_9NEOP</name>
<evidence type="ECO:0000256" key="4">
    <source>
        <dbReference type="ARBA" id="ARBA00023002"/>
    </source>
</evidence>